<sequence>MNKRKFKKKVKEVRKLMCCGRRKERSNRGLWFGIALAVVAGLVGLVLWLKSRNDEYIEEYYEYFDDDLEDELEDDLYGEEDDDVEYVAIKDFDKEDEIEAEEATEEVVEADNTDEENK</sequence>
<dbReference type="EMBL" id="JAQIFT010000010">
    <property type="protein sequence ID" value="MDA3730185.1"/>
    <property type="molecule type" value="Genomic_DNA"/>
</dbReference>
<dbReference type="RefSeq" id="WP_154668825.1">
    <property type="nucleotide sequence ID" value="NZ_JAQIFT010000010.1"/>
</dbReference>
<keyword evidence="1" id="KW-0472">Membrane</keyword>
<keyword evidence="1" id="KW-1133">Transmembrane helix</keyword>
<keyword evidence="3" id="KW-1185">Reference proteome</keyword>
<name>A0AA42DJN6_9FIRM</name>
<reference evidence="2" key="1">
    <citation type="journal article" date="2023" name="Int. J. Syst. Evol. Microbiol.">
        <title>&lt;i&gt;Holtiella tumoricola&lt;/i&gt; gen. nov. sp. nov., isolated from a human clinical sample.</title>
        <authorList>
            <person name="Allen-Vercoe E."/>
            <person name="Daigneault M.C."/>
            <person name="Vancuren S.J."/>
            <person name="Cochrane K."/>
            <person name="O'Neal L.L."/>
            <person name="Sankaranarayanan K."/>
            <person name="Lawson P.A."/>
        </authorList>
    </citation>
    <scope>NUCLEOTIDE SEQUENCE</scope>
    <source>
        <strain evidence="2">CC70A</strain>
    </source>
</reference>
<proteinExistence type="predicted"/>
<comment type="caution">
    <text evidence="2">The sequence shown here is derived from an EMBL/GenBank/DDBJ whole genome shotgun (WGS) entry which is preliminary data.</text>
</comment>
<keyword evidence="1" id="KW-0812">Transmembrane</keyword>
<protein>
    <recommendedName>
        <fullName evidence="4">DUF4366 domain-containing protein</fullName>
    </recommendedName>
</protein>
<dbReference type="Proteomes" id="UP001169242">
    <property type="component" value="Unassembled WGS sequence"/>
</dbReference>
<evidence type="ECO:0008006" key="4">
    <source>
        <dbReference type="Google" id="ProtNLM"/>
    </source>
</evidence>
<organism evidence="2 3">
    <name type="scientific">Holtiella tumoricola</name>
    <dbReference type="NCBI Taxonomy" id="3018743"/>
    <lineage>
        <taxon>Bacteria</taxon>
        <taxon>Bacillati</taxon>
        <taxon>Bacillota</taxon>
        <taxon>Clostridia</taxon>
        <taxon>Lachnospirales</taxon>
        <taxon>Cellulosilyticaceae</taxon>
        <taxon>Holtiella</taxon>
    </lineage>
</organism>
<gene>
    <name evidence="2" type="ORF">PBV87_01470</name>
</gene>
<dbReference type="AlphaFoldDB" id="A0AA42DJN6"/>
<evidence type="ECO:0000313" key="3">
    <source>
        <dbReference type="Proteomes" id="UP001169242"/>
    </source>
</evidence>
<evidence type="ECO:0000256" key="1">
    <source>
        <dbReference type="SAM" id="Phobius"/>
    </source>
</evidence>
<evidence type="ECO:0000313" key="2">
    <source>
        <dbReference type="EMBL" id="MDA3730185.1"/>
    </source>
</evidence>
<feature type="transmembrane region" description="Helical" evidence="1">
    <location>
        <begin position="30"/>
        <end position="49"/>
    </location>
</feature>
<accession>A0AA42DJN6</accession>